<evidence type="ECO:0000256" key="2">
    <source>
        <dbReference type="ARBA" id="ARBA00005808"/>
    </source>
</evidence>
<organism evidence="8 9">
    <name type="scientific">Hondaea fermentalgiana</name>
    <dbReference type="NCBI Taxonomy" id="2315210"/>
    <lineage>
        <taxon>Eukaryota</taxon>
        <taxon>Sar</taxon>
        <taxon>Stramenopiles</taxon>
        <taxon>Bigyra</taxon>
        <taxon>Labyrinthulomycetes</taxon>
        <taxon>Thraustochytrida</taxon>
        <taxon>Thraustochytriidae</taxon>
        <taxon>Hondaea</taxon>
    </lineage>
</organism>
<feature type="transmembrane region" description="Helical" evidence="7">
    <location>
        <begin position="37"/>
        <end position="55"/>
    </location>
</feature>
<evidence type="ECO:0000256" key="6">
    <source>
        <dbReference type="ARBA" id="ARBA00023136"/>
    </source>
</evidence>
<dbReference type="InParanoid" id="A0A2R5GXG4"/>
<dbReference type="GO" id="GO:0044341">
    <property type="term" value="P:sodium-dependent phosphate transport"/>
    <property type="evidence" value="ECO:0007669"/>
    <property type="project" value="InterPro"/>
</dbReference>
<comment type="subcellular location">
    <subcellularLocation>
        <location evidence="1">Cell membrane</location>
        <topology evidence="1">Multi-pass membrane protein</topology>
    </subcellularLocation>
</comment>
<dbReference type="GO" id="GO:0005436">
    <property type="term" value="F:sodium:phosphate symporter activity"/>
    <property type="evidence" value="ECO:0007669"/>
    <property type="project" value="InterPro"/>
</dbReference>
<reference evidence="8 9" key="1">
    <citation type="submission" date="2017-12" db="EMBL/GenBank/DDBJ databases">
        <title>Sequencing, de novo assembly and annotation of complete genome of a new Thraustochytrid species, strain FCC1311.</title>
        <authorList>
            <person name="Sedici K."/>
            <person name="Godart F."/>
            <person name="Aiese Cigliano R."/>
            <person name="Sanseverino W."/>
            <person name="Barakat M."/>
            <person name="Ortet P."/>
            <person name="Marechal E."/>
            <person name="Cagnac O."/>
            <person name="Amato A."/>
        </authorList>
    </citation>
    <scope>NUCLEOTIDE SEQUENCE [LARGE SCALE GENOMIC DNA]</scope>
</reference>
<evidence type="ECO:0000256" key="1">
    <source>
        <dbReference type="ARBA" id="ARBA00004651"/>
    </source>
</evidence>
<dbReference type="AlphaFoldDB" id="A0A2R5GXG4"/>
<keyword evidence="6 7" id="KW-0472">Membrane</keyword>
<comment type="similarity">
    <text evidence="2">Belongs to the SLC34A transporter family.</text>
</comment>
<dbReference type="Proteomes" id="UP000241890">
    <property type="component" value="Unassembled WGS sequence"/>
</dbReference>
<evidence type="ECO:0000256" key="5">
    <source>
        <dbReference type="ARBA" id="ARBA00022989"/>
    </source>
</evidence>
<evidence type="ECO:0000313" key="9">
    <source>
        <dbReference type="Proteomes" id="UP000241890"/>
    </source>
</evidence>
<keyword evidence="4 7" id="KW-0812">Transmembrane</keyword>
<dbReference type="GO" id="GO:0005886">
    <property type="term" value="C:plasma membrane"/>
    <property type="evidence" value="ECO:0007669"/>
    <property type="project" value="UniProtKB-SubCell"/>
</dbReference>
<evidence type="ECO:0000256" key="7">
    <source>
        <dbReference type="SAM" id="Phobius"/>
    </source>
</evidence>
<keyword evidence="9" id="KW-1185">Reference proteome</keyword>
<feature type="transmembrane region" description="Helical" evidence="7">
    <location>
        <begin position="76"/>
        <end position="104"/>
    </location>
</feature>
<name>A0A2R5GXG4_9STRA</name>
<keyword evidence="3" id="KW-1003">Cell membrane</keyword>
<dbReference type="InterPro" id="IPR003841">
    <property type="entry name" value="Na/Pi_transpt"/>
</dbReference>
<sequence length="159" mass="17018">MGTLTLEGMLPLTLGANIGTTLTGVLASLVGSSAAGFQLAMAHVLFNVFGVIMFYPIPKVRQIPVGAARRLGDLAALFKAFPIFYIFMLFLVYPGFFLGVSIGITMGGGGLAGGVIGLLFFIIAHIGIFYWYWRKGGREFLGEKFGRDETDEGKITPSA</sequence>
<proteinExistence type="inferred from homology"/>
<protein>
    <submittedName>
        <fullName evidence="8">Sodium-dependent phosphate transport protein 2B</fullName>
    </submittedName>
</protein>
<dbReference type="PANTHER" id="PTHR10010">
    <property type="entry name" value="SOLUTE CARRIER FAMILY 34 SODIUM PHOSPHATE , MEMBER 2-RELATED"/>
    <property type="match status" value="1"/>
</dbReference>
<dbReference type="EMBL" id="BEYU01000255">
    <property type="protein sequence ID" value="GBG35019.1"/>
    <property type="molecule type" value="Genomic_DNA"/>
</dbReference>
<evidence type="ECO:0000313" key="8">
    <source>
        <dbReference type="EMBL" id="GBG35019.1"/>
    </source>
</evidence>
<comment type="caution">
    <text evidence="8">The sequence shown here is derived from an EMBL/GenBank/DDBJ whole genome shotgun (WGS) entry which is preliminary data.</text>
</comment>
<dbReference type="OrthoDB" id="67833at2759"/>
<evidence type="ECO:0000256" key="4">
    <source>
        <dbReference type="ARBA" id="ARBA00022692"/>
    </source>
</evidence>
<keyword evidence="5 7" id="KW-1133">Transmembrane helix</keyword>
<accession>A0A2R5GXG4</accession>
<feature type="transmembrane region" description="Helical" evidence="7">
    <location>
        <begin position="110"/>
        <end position="133"/>
    </location>
</feature>
<evidence type="ECO:0000256" key="3">
    <source>
        <dbReference type="ARBA" id="ARBA00022475"/>
    </source>
</evidence>
<dbReference type="PANTHER" id="PTHR10010:SF46">
    <property type="entry name" value="SODIUM-DEPENDENT PHOSPHATE TRANSPORT PROTEIN 2B"/>
    <property type="match status" value="1"/>
</dbReference>
<feature type="transmembrane region" description="Helical" evidence="7">
    <location>
        <begin position="12"/>
        <end position="31"/>
    </location>
</feature>
<gene>
    <name evidence="8" type="ORF">FCC1311_112422</name>
</gene>